<sequence length="250" mass="28482">MNDVVEGEGIKLIYVGKKHREIIKNVKSCKWWDDLKIRLQRTLSGFRVAQEEGSRPPAVWTQGRRELGSRARHHILIGEDSEQRRVIKVLVLPEKKITASLVAEPEPVKGRRRSRLYLQVTYSQSATHRQKLTDVTRTLEEILEHLQSKLSRCNKRIGKSGSKYVNAVNGNIMMASLENIKTNGVVLTNENLYTTLGGVTVIVVPNVDKHCNHIIIASNSRINRKEMVCAHRCGRMQKYTTYKCCPNPSE</sequence>
<accession>A0ACC2MJK4</accession>
<proteinExistence type="predicted"/>
<dbReference type="EMBL" id="CM056810">
    <property type="protein sequence ID" value="KAJ8645927.1"/>
    <property type="molecule type" value="Genomic_DNA"/>
</dbReference>
<dbReference type="Proteomes" id="UP001234297">
    <property type="component" value="Chromosome 2"/>
</dbReference>
<gene>
    <name evidence="1" type="ORF">MRB53_007675</name>
</gene>
<comment type="caution">
    <text evidence="1">The sequence shown here is derived from an EMBL/GenBank/DDBJ whole genome shotgun (WGS) entry which is preliminary data.</text>
</comment>
<evidence type="ECO:0000313" key="1">
    <source>
        <dbReference type="EMBL" id="KAJ8645927.1"/>
    </source>
</evidence>
<keyword evidence="2" id="KW-1185">Reference proteome</keyword>
<evidence type="ECO:0000313" key="2">
    <source>
        <dbReference type="Proteomes" id="UP001234297"/>
    </source>
</evidence>
<reference evidence="1 2" key="1">
    <citation type="journal article" date="2022" name="Hortic Res">
        <title>A haplotype resolved chromosomal level avocado genome allows analysis of novel avocado genes.</title>
        <authorList>
            <person name="Nath O."/>
            <person name="Fletcher S.J."/>
            <person name="Hayward A."/>
            <person name="Shaw L.M."/>
            <person name="Masouleh A.K."/>
            <person name="Furtado A."/>
            <person name="Henry R.J."/>
            <person name="Mitter N."/>
        </authorList>
    </citation>
    <scope>NUCLEOTIDE SEQUENCE [LARGE SCALE GENOMIC DNA]</scope>
    <source>
        <strain evidence="2">cv. Hass</strain>
    </source>
</reference>
<organism evidence="1 2">
    <name type="scientific">Persea americana</name>
    <name type="common">Avocado</name>
    <dbReference type="NCBI Taxonomy" id="3435"/>
    <lineage>
        <taxon>Eukaryota</taxon>
        <taxon>Viridiplantae</taxon>
        <taxon>Streptophyta</taxon>
        <taxon>Embryophyta</taxon>
        <taxon>Tracheophyta</taxon>
        <taxon>Spermatophyta</taxon>
        <taxon>Magnoliopsida</taxon>
        <taxon>Magnoliidae</taxon>
        <taxon>Laurales</taxon>
        <taxon>Lauraceae</taxon>
        <taxon>Persea</taxon>
    </lineage>
</organism>
<name>A0ACC2MJK4_PERAE</name>
<protein>
    <submittedName>
        <fullName evidence="1">Uncharacterized protein</fullName>
    </submittedName>
</protein>